<sequence length="298" mass="33338">MLARLTKPQSKFVPIALGAAAIAATAFYLNRNNSNVIKNDSKKVFVGDNQWIDLPIEKIIDESHDTRKFIFKLPNDDSISGLTLASAVLAKFVTPKGSNVIRPYTPISDLNDKGFIEFVIKHYDNGKMTSHLFSLKPKDTVSFKGPIKKWQWIPNSFDSITLLGAGTGITPLYQLAHHITQNPNDKTKIKLLYGNKTPNDILLKKELDNLQSKYPEKFEVVYFVDKAEGNFKGETGFITKDYLQSHISKPTEKTHVFVCGPPPFMKVNSGEKVGPTDQGELVGSLKDLGFTKEQVFKF</sequence>
<dbReference type="PRINTS" id="PR00406">
    <property type="entry name" value="CYTB5RDTASE"/>
</dbReference>
<dbReference type="InterPro" id="IPR039261">
    <property type="entry name" value="FNR_nucleotide-bd"/>
</dbReference>
<dbReference type="GO" id="GO:0005741">
    <property type="term" value="C:mitochondrial outer membrane"/>
    <property type="evidence" value="ECO:0007669"/>
    <property type="project" value="UniProtKB-SubCell"/>
</dbReference>
<dbReference type="PANTHER" id="PTHR19370:SF171">
    <property type="entry name" value="NADH-CYTOCHROME B5 REDUCTASE 2"/>
    <property type="match status" value="1"/>
</dbReference>
<comment type="similarity">
    <text evidence="3 15">Belongs to the flavoprotein pyridine nucleotide cytochrome reductase family.</text>
</comment>
<feature type="binding site" evidence="14">
    <location>
        <position position="170"/>
    </location>
    <ligand>
        <name>FAD</name>
        <dbReference type="ChEBI" id="CHEBI:57692"/>
    </ligand>
</feature>
<dbReference type="AlphaFoldDB" id="A0A1X7R548"/>
<evidence type="ECO:0000256" key="15">
    <source>
        <dbReference type="RuleBase" id="RU361226"/>
    </source>
</evidence>
<dbReference type="OrthoDB" id="432685at2759"/>
<dbReference type="GO" id="GO:0090524">
    <property type="term" value="F:cytochrome-b5 reductase activity, acting on NADH"/>
    <property type="evidence" value="ECO:0007669"/>
    <property type="project" value="UniProtKB-EC"/>
</dbReference>
<dbReference type="SUPFAM" id="SSF63380">
    <property type="entry name" value="Riboflavin synthase domain-like"/>
    <property type="match status" value="1"/>
</dbReference>
<keyword evidence="5 16" id="KW-0812">Transmembrane</keyword>
<keyword evidence="19" id="KW-1185">Reference proteome</keyword>
<dbReference type="STRING" id="1789683.A0A1X7R548"/>
<keyword evidence="6" id="KW-1000">Mitochondrion outer membrane</keyword>
<feature type="binding site" evidence="14">
    <location>
        <position position="128"/>
    </location>
    <ligand>
        <name>FAD</name>
        <dbReference type="ChEBI" id="CHEBI:57692"/>
    </ligand>
</feature>
<dbReference type="SUPFAM" id="SSF52343">
    <property type="entry name" value="Ferredoxin reductase-like, C-terminal NADP-linked domain"/>
    <property type="match status" value="1"/>
</dbReference>
<feature type="binding site" evidence="14">
    <location>
        <position position="102"/>
    </location>
    <ligand>
        <name>FAD</name>
        <dbReference type="ChEBI" id="CHEBI:57692"/>
    </ligand>
</feature>
<evidence type="ECO:0000256" key="9">
    <source>
        <dbReference type="ARBA" id="ARBA00023002"/>
    </source>
</evidence>
<evidence type="ECO:0000256" key="2">
    <source>
        <dbReference type="ARBA" id="ARBA00004572"/>
    </source>
</evidence>
<comment type="cofactor">
    <cofactor evidence="1 14 15">
        <name>FAD</name>
        <dbReference type="ChEBI" id="CHEBI:57692"/>
    </cofactor>
</comment>
<protein>
    <recommendedName>
        <fullName evidence="15">NADH-cytochrome b5 reductase</fullName>
        <ecNumber evidence="15">1.6.2.2</ecNumber>
    </recommendedName>
</protein>
<evidence type="ECO:0000256" key="3">
    <source>
        <dbReference type="ARBA" id="ARBA00006105"/>
    </source>
</evidence>
<keyword evidence="9 15" id="KW-0560">Oxidoreductase</keyword>
<dbReference type="EC" id="1.6.2.2" evidence="15"/>
<dbReference type="InterPro" id="IPR017938">
    <property type="entry name" value="Riboflavin_synthase-like_b-brl"/>
</dbReference>
<evidence type="ECO:0000256" key="11">
    <source>
        <dbReference type="ARBA" id="ARBA00023128"/>
    </source>
</evidence>
<feature type="binding site" evidence="14">
    <location>
        <position position="127"/>
    </location>
    <ligand>
        <name>FAD</name>
        <dbReference type="ChEBI" id="CHEBI:57692"/>
    </ligand>
</feature>
<feature type="domain" description="FAD-binding FR-type" evidence="17">
    <location>
        <begin position="49"/>
        <end position="153"/>
    </location>
</feature>
<dbReference type="Gene3D" id="3.40.50.80">
    <property type="entry name" value="Nucleotide-binding domain of ferredoxin-NADP reductase (FNR) module"/>
    <property type="match status" value="1"/>
</dbReference>
<comment type="subcellular location">
    <subcellularLocation>
        <location evidence="2">Mitochondrion outer membrane</location>
        <topology evidence="2">Single-pass membrane protein</topology>
    </subcellularLocation>
</comment>
<evidence type="ECO:0000313" key="19">
    <source>
        <dbReference type="Proteomes" id="UP000196158"/>
    </source>
</evidence>
<dbReference type="Pfam" id="PF00970">
    <property type="entry name" value="FAD_binding_6"/>
    <property type="match status" value="1"/>
</dbReference>
<reference evidence="18 19" key="1">
    <citation type="submission" date="2017-04" db="EMBL/GenBank/DDBJ databases">
        <authorList>
            <person name="Afonso C.L."/>
            <person name="Miller P.J."/>
            <person name="Scott M.A."/>
            <person name="Spackman E."/>
            <person name="Goraichik I."/>
            <person name="Dimitrov K.M."/>
            <person name="Suarez D.L."/>
            <person name="Swayne D.E."/>
        </authorList>
    </citation>
    <scope>NUCLEOTIDE SEQUENCE [LARGE SCALE GENOMIC DNA]</scope>
</reference>
<dbReference type="Proteomes" id="UP000196158">
    <property type="component" value="Unassembled WGS sequence"/>
</dbReference>
<evidence type="ECO:0000256" key="12">
    <source>
        <dbReference type="ARBA" id="ARBA00023136"/>
    </source>
</evidence>
<dbReference type="FunFam" id="2.40.30.10:FF:000032">
    <property type="entry name" value="NADH-cytochrome b5 reductase"/>
    <property type="match status" value="1"/>
</dbReference>
<evidence type="ECO:0000256" key="7">
    <source>
        <dbReference type="ARBA" id="ARBA00022827"/>
    </source>
</evidence>
<feature type="transmembrane region" description="Helical" evidence="16">
    <location>
        <begin position="12"/>
        <end position="29"/>
    </location>
</feature>
<dbReference type="InterPro" id="IPR001709">
    <property type="entry name" value="Flavoprot_Pyr_Nucl_cyt_Rdtase"/>
</dbReference>
<dbReference type="InterPro" id="IPR017927">
    <property type="entry name" value="FAD-bd_FR_type"/>
</dbReference>
<feature type="binding site" evidence="14">
    <location>
        <position position="104"/>
    </location>
    <ligand>
        <name>FAD</name>
        <dbReference type="ChEBI" id="CHEBI:57692"/>
    </ligand>
</feature>
<evidence type="ECO:0000256" key="10">
    <source>
        <dbReference type="ARBA" id="ARBA00023027"/>
    </source>
</evidence>
<dbReference type="EMBL" id="FXLY01000006">
    <property type="protein sequence ID" value="SMN20813.1"/>
    <property type="molecule type" value="Genomic_DNA"/>
</dbReference>
<organism evidence="18 19">
    <name type="scientific">Maudiozyma saulgeensis</name>
    <dbReference type="NCBI Taxonomy" id="1789683"/>
    <lineage>
        <taxon>Eukaryota</taxon>
        <taxon>Fungi</taxon>
        <taxon>Dikarya</taxon>
        <taxon>Ascomycota</taxon>
        <taxon>Saccharomycotina</taxon>
        <taxon>Saccharomycetes</taxon>
        <taxon>Saccharomycetales</taxon>
        <taxon>Saccharomycetaceae</taxon>
        <taxon>Maudiozyma</taxon>
    </lineage>
</organism>
<dbReference type="CDD" id="cd06183">
    <property type="entry name" value="cyt_b5_reduct_like"/>
    <property type="match status" value="1"/>
</dbReference>
<dbReference type="PANTHER" id="PTHR19370">
    <property type="entry name" value="NADH-CYTOCHROME B5 REDUCTASE"/>
    <property type="match status" value="1"/>
</dbReference>
<dbReference type="InterPro" id="IPR001834">
    <property type="entry name" value="CBR-like"/>
</dbReference>
<gene>
    <name evidence="18" type="ORF">KASA_0M02222G</name>
</gene>
<evidence type="ECO:0000313" key="18">
    <source>
        <dbReference type="EMBL" id="SMN20813.1"/>
    </source>
</evidence>
<evidence type="ECO:0000256" key="13">
    <source>
        <dbReference type="ARBA" id="ARBA00047682"/>
    </source>
</evidence>
<feature type="binding site" evidence="14">
    <location>
        <position position="121"/>
    </location>
    <ligand>
        <name>FAD</name>
        <dbReference type="ChEBI" id="CHEBI:57692"/>
    </ligand>
</feature>
<evidence type="ECO:0000259" key="17">
    <source>
        <dbReference type="PROSITE" id="PS51384"/>
    </source>
</evidence>
<evidence type="ECO:0000256" key="4">
    <source>
        <dbReference type="ARBA" id="ARBA00022630"/>
    </source>
</evidence>
<proteinExistence type="inferred from homology"/>
<keyword evidence="7 14" id="KW-0274">FAD</keyword>
<keyword evidence="11" id="KW-0496">Mitochondrion</keyword>
<keyword evidence="10 15" id="KW-0520">NAD</keyword>
<accession>A0A1X7R548</accession>
<keyword evidence="8 16" id="KW-1133">Transmembrane helix</keyword>
<keyword evidence="12 16" id="KW-0472">Membrane</keyword>
<dbReference type="InterPro" id="IPR008333">
    <property type="entry name" value="Cbr1-like_FAD-bd_dom"/>
</dbReference>
<dbReference type="FunFam" id="3.40.50.80:FF:000009">
    <property type="entry name" value="NADH-cytochrome b5 reductase"/>
    <property type="match status" value="1"/>
</dbReference>
<evidence type="ECO:0000256" key="14">
    <source>
        <dbReference type="PIRSR" id="PIRSR601834-1"/>
    </source>
</evidence>
<evidence type="ECO:0000256" key="16">
    <source>
        <dbReference type="SAM" id="Phobius"/>
    </source>
</evidence>
<dbReference type="Gene3D" id="2.40.30.10">
    <property type="entry name" value="Translation factors"/>
    <property type="match status" value="1"/>
</dbReference>
<evidence type="ECO:0000256" key="8">
    <source>
        <dbReference type="ARBA" id="ARBA00022989"/>
    </source>
</evidence>
<name>A0A1X7R548_9SACH</name>
<feature type="binding site" evidence="14">
    <location>
        <position position="103"/>
    </location>
    <ligand>
        <name>FAD</name>
        <dbReference type="ChEBI" id="CHEBI:57692"/>
    </ligand>
</feature>
<dbReference type="Pfam" id="PF00175">
    <property type="entry name" value="NAD_binding_1"/>
    <property type="match status" value="1"/>
</dbReference>
<dbReference type="GO" id="GO:0006696">
    <property type="term" value="P:ergosterol biosynthetic process"/>
    <property type="evidence" value="ECO:0007669"/>
    <property type="project" value="TreeGrafter"/>
</dbReference>
<dbReference type="InterPro" id="IPR001433">
    <property type="entry name" value="OxRdtase_FAD/NAD-bd"/>
</dbReference>
<evidence type="ECO:0000256" key="5">
    <source>
        <dbReference type="ARBA" id="ARBA00022692"/>
    </source>
</evidence>
<evidence type="ECO:0000256" key="1">
    <source>
        <dbReference type="ARBA" id="ARBA00001974"/>
    </source>
</evidence>
<dbReference type="PRINTS" id="PR00371">
    <property type="entry name" value="FPNCR"/>
</dbReference>
<keyword evidence="4 14" id="KW-0285">Flavoprotein</keyword>
<comment type="catalytic activity">
    <reaction evidence="13 15">
        <text>2 Fe(III)-[cytochrome b5] + NADH = 2 Fe(II)-[cytochrome b5] + NAD(+) + H(+)</text>
        <dbReference type="Rhea" id="RHEA:46680"/>
        <dbReference type="Rhea" id="RHEA-COMP:10438"/>
        <dbReference type="Rhea" id="RHEA-COMP:10439"/>
        <dbReference type="ChEBI" id="CHEBI:15378"/>
        <dbReference type="ChEBI" id="CHEBI:29033"/>
        <dbReference type="ChEBI" id="CHEBI:29034"/>
        <dbReference type="ChEBI" id="CHEBI:57540"/>
        <dbReference type="ChEBI" id="CHEBI:57945"/>
        <dbReference type="EC" id="1.6.2.2"/>
    </reaction>
</comment>
<dbReference type="PROSITE" id="PS51384">
    <property type="entry name" value="FAD_FR"/>
    <property type="match status" value="1"/>
</dbReference>
<evidence type="ECO:0000256" key="6">
    <source>
        <dbReference type="ARBA" id="ARBA00022787"/>
    </source>
</evidence>
<feature type="binding site" evidence="14">
    <location>
        <position position="119"/>
    </location>
    <ligand>
        <name>FAD</name>
        <dbReference type="ChEBI" id="CHEBI:57692"/>
    </ligand>
</feature>